<proteinExistence type="predicted"/>
<evidence type="ECO:0000259" key="3">
    <source>
        <dbReference type="PROSITE" id="PS50075"/>
    </source>
</evidence>
<gene>
    <name evidence="4" type="ORF">HDF25_003470</name>
</gene>
<evidence type="ECO:0000313" key="4">
    <source>
        <dbReference type="EMBL" id="MBB6501303.1"/>
    </source>
</evidence>
<accession>A0A7X0MLD6</accession>
<organism evidence="4 5">
    <name type="scientific">Pedobacter cryoconitis</name>
    <dbReference type="NCBI Taxonomy" id="188932"/>
    <lineage>
        <taxon>Bacteria</taxon>
        <taxon>Pseudomonadati</taxon>
        <taxon>Bacteroidota</taxon>
        <taxon>Sphingobacteriia</taxon>
        <taxon>Sphingobacteriales</taxon>
        <taxon>Sphingobacteriaceae</taxon>
        <taxon>Pedobacter</taxon>
    </lineage>
</organism>
<dbReference type="Pfam" id="PF00550">
    <property type="entry name" value="PP-binding"/>
    <property type="match status" value="1"/>
</dbReference>
<dbReference type="EMBL" id="JACHCC010000009">
    <property type="protein sequence ID" value="MBB6501303.1"/>
    <property type="molecule type" value="Genomic_DNA"/>
</dbReference>
<evidence type="ECO:0000313" key="5">
    <source>
        <dbReference type="Proteomes" id="UP000521017"/>
    </source>
</evidence>
<dbReference type="Proteomes" id="UP000521017">
    <property type="component" value="Unassembled WGS sequence"/>
</dbReference>
<dbReference type="InterPro" id="IPR006162">
    <property type="entry name" value="Ppantetheine_attach_site"/>
</dbReference>
<dbReference type="Gene3D" id="1.10.1200.10">
    <property type="entry name" value="ACP-like"/>
    <property type="match status" value="1"/>
</dbReference>
<feature type="domain" description="Carrier" evidence="3">
    <location>
        <begin position="8"/>
        <end position="88"/>
    </location>
</feature>
<dbReference type="InterPro" id="IPR009081">
    <property type="entry name" value="PP-bd_ACP"/>
</dbReference>
<dbReference type="PROSITE" id="PS00012">
    <property type="entry name" value="PHOSPHOPANTETHEINE"/>
    <property type="match status" value="1"/>
</dbReference>
<name>A0A7X0MLD6_9SPHI</name>
<protein>
    <submittedName>
        <fullName evidence="4">Acyl carrier protein</fullName>
    </submittedName>
</protein>
<keyword evidence="1" id="KW-0596">Phosphopantetheine</keyword>
<dbReference type="InterPro" id="IPR036736">
    <property type="entry name" value="ACP-like_sf"/>
</dbReference>
<dbReference type="SUPFAM" id="SSF47336">
    <property type="entry name" value="ACP-like"/>
    <property type="match status" value="1"/>
</dbReference>
<dbReference type="AlphaFoldDB" id="A0A7X0MLD6"/>
<evidence type="ECO:0000256" key="2">
    <source>
        <dbReference type="ARBA" id="ARBA00022553"/>
    </source>
</evidence>
<sequence>MIDNISKDSIKSKIKEVLVDDLDANLNVGDLKDDLSLYEDGIGLDSISIVNLIVLVEQKFSINFEEEDLSYDLFSSINHLADVIYTKIN</sequence>
<reference evidence="4 5" key="1">
    <citation type="submission" date="2020-08" db="EMBL/GenBank/DDBJ databases">
        <title>Genomic Encyclopedia of Type Strains, Phase IV (KMG-V): Genome sequencing to study the core and pangenomes of soil and plant-associated prokaryotes.</title>
        <authorList>
            <person name="Whitman W."/>
        </authorList>
    </citation>
    <scope>NUCLEOTIDE SEQUENCE [LARGE SCALE GENOMIC DNA]</scope>
    <source>
        <strain evidence="4 5">M2T3</strain>
    </source>
</reference>
<evidence type="ECO:0000256" key="1">
    <source>
        <dbReference type="ARBA" id="ARBA00022450"/>
    </source>
</evidence>
<comment type="caution">
    <text evidence="4">The sequence shown here is derived from an EMBL/GenBank/DDBJ whole genome shotgun (WGS) entry which is preliminary data.</text>
</comment>
<dbReference type="PROSITE" id="PS50075">
    <property type="entry name" value="CARRIER"/>
    <property type="match status" value="1"/>
</dbReference>
<dbReference type="RefSeq" id="WP_184626918.1">
    <property type="nucleotide sequence ID" value="NZ_JACHCC010000009.1"/>
</dbReference>
<keyword evidence="2" id="KW-0597">Phosphoprotein</keyword>